<protein>
    <recommendedName>
        <fullName evidence="1">NADP-dependent oxidoreductase domain-containing protein</fullName>
    </recommendedName>
</protein>
<sequence>MIRRPSPRLGFGTYLVPPEETVATVSAALEVGYRHIDTAQMYGNEAQVGEAVAASGIARDDIYLTSKAQQLEARP</sequence>
<proteinExistence type="predicted"/>
<evidence type="ECO:0000313" key="2">
    <source>
        <dbReference type="EMBL" id="GMA34600.1"/>
    </source>
</evidence>
<organism evidence="2 3">
    <name type="scientific">Demequina litorisediminis</name>
    <dbReference type="NCBI Taxonomy" id="1849022"/>
    <lineage>
        <taxon>Bacteria</taxon>
        <taxon>Bacillati</taxon>
        <taxon>Actinomycetota</taxon>
        <taxon>Actinomycetes</taxon>
        <taxon>Micrococcales</taxon>
        <taxon>Demequinaceae</taxon>
        <taxon>Demequina</taxon>
    </lineage>
</organism>
<accession>A0ABQ6I9W3</accession>
<dbReference type="Pfam" id="PF00248">
    <property type="entry name" value="Aldo_ket_red"/>
    <property type="match status" value="1"/>
</dbReference>
<name>A0ABQ6I9W3_9MICO</name>
<comment type="caution">
    <text evidence="2">The sequence shown here is derived from an EMBL/GenBank/DDBJ whole genome shotgun (WGS) entry which is preliminary data.</text>
</comment>
<keyword evidence="3" id="KW-1185">Reference proteome</keyword>
<dbReference type="RefSeq" id="WP_284327485.1">
    <property type="nucleotide sequence ID" value="NZ_BSUN01000001.1"/>
</dbReference>
<dbReference type="SUPFAM" id="SSF51430">
    <property type="entry name" value="NAD(P)-linked oxidoreductase"/>
    <property type="match status" value="1"/>
</dbReference>
<dbReference type="Proteomes" id="UP001157125">
    <property type="component" value="Unassembled WGS sequence"/>
</dbReference>
<dbReference type="Gene3D" id="3.20.20.100">
    <property type="entry name" value="NADP-dependent oxidoreductase domain"/>
    <property type="match status" value="1"/>
</dbReference>
<dbReference type="InterPro" id="IPR020471">
    <property type="entry name" value="AKR"/>
</dbReference>
<dbReference type="InterPro" id="IPR018170">
    <property type="entry name" value="Aldo/ket_reductase_CS"/>
</dbReference>
<evidence type="ECO:0000313" key="3">
    <source>
        <dbReference type="Proteomes" id="UP001157125"/>
    </source>
</evidence>
<reference evidence="3" key="1">
    <citation type="journal article" date="2019" name="Int. J. Syst. Evol. Microbiol.">
        <title>The Global Catalogue of Microorganisms (GCM) 10K type strain sequencing project: providing services to taxonomists for standard genome sequencing and annotation.</title>
        <authorList>
            <consortium name="The Broad Institute Genomics Platform"/>
            <consortium name="The Broad Institute Genome Sequencing Center for Infectious Disease"/>
            <person name="Wu L."/>
            <person name="Ma J."/>
        </authorList>
    </citation>
    <scope>NUCLEOTIDE SEQUENCE [LARGE SCALE GENOMIC DNA]</scope>
    <source>
        <strain evidence="3">NBRC 112299</strain>
    </source>
</reference>
<dbReference type="InterPro" id="IPR036812">
    <property type="entry name" value="NAD(P)_OxRdtase_dom_sf"/>
</dbReference>
<dbReference type="PROSITE" id="PS00798">
    <property type="entry name" value="ALDOKETO_REDUCTASE_1"/>
    <property type="match status" value="1"/>
</dbReference>
<feature type="domain" description="NADP-dependent oxidoreductase" evidence="1">
    <location>
        <begin position="9"/>
        <end position="68"/>
    </location>
</feature>
<gene>
    <name evidence="2" type="ORF">GCM10025876_08040</name>
</gene>
<dbReference type="PANTHER" id="PTHR43827">
    <property type="entry name" value="2,5-DIKETO-D-GLUCONIC ACID REDUCTASE"/>
    <property type="match status" value="1"/>
</dbReference>
<dbReference type="InterPro" id="IPR023210">
    <property type="entry name" value="NADP_OxRdtase_dom"/>
</dbReference>
<dbReference type="PANTHER" id="PTHR43827:SF13">
    <property type="entry name" value="ALDO_KETO REDUCTASE FAMILY PROTEIN"/>
    <property type="match status" value="1"/>
</dbReference>
<dbReference type="EMBL" id="BSUN01000001">
    <property type="protein sequence ID" value="GMA34600.1"/>
    <property type="molecule type" value="Genomic_DNA"/>
</dbReference>
<evidence type="ECO:0000259" key="1">
    <source>
        <dbReference type="Pfam" id="PF00248"/>
    </source>
</evidence>